<name>A0A9W9VHT5_9EURO</name>
<accession>A0A9W9VHT5</accession>
<sequence>MTVTMGESTDVVPRNIPDELAPIFEELRHTQFACTAIDEVPGQRINSTLYAALAKPLPNGSTSVVIKHTKGWDAPWLGISIAAARCVSYALFVQNLSRTRSHSFLTIQVTESNVLSQQLCPVVHEGNFTVRPPRLLHFIPQHSTQVIERLENTSTLPEYLRSSAGKAITAQFSTSLGHAIGKWLSAFHAQNSAENGAKPALQQGKIPDRDLYVNLYLGTVDTHIKMSPKLFEDKEEALRSKVAEGLKKDVKGRIGLIHGDLGARQ</sequence>
<proteinExistence type="predicted"/>
<dbReference type="InterPro" id="IPR011009">
    <property type="entry name" value="Kinase-like_dom_sf"/>
</dbReference>
<dbReference type="AlphaFoldDB" id="A0A9W9VHT5"/>
<evidence type="ECO:0008006" key="3">
    <source>
        <dbReference type="Google" id="ProtNLM"/>
    </source>
</evidence>
<evidence type="ECO:0000313" key="2">
    <source>
        <dbReference type="Proteomes" id="UP001147782"/>
    </source>
</evidence>
<dbReference type="OrthoDB" id="25129at2759"/>
<evidence type="ECO:0000313" key="1">
    <source>
        <dbReference type="EMBL" id="KAJ5379960.1"/>
    </source>
</evidence>
<dbReference type="GeneID" id="81434496"/>
<reference evidence="1" key="1">
    <citation type="submission" date="2022-11" db="EMBL/GenBank/DDBJ databases">
        <authorList>
            <person name="Petersen C."/>
        </authorList>
    </citation>
    <scope>NUCLEOTIDE SEQUENCE</scope>
    <source>
        <strain evidence="1">IBT 29864</strain>
    </source>
</reference>
<dbReference type="SUPFAM" id="SSF56112">
    <property type="entry name" value="Protein kinase-like (PK-like)"/>
    <property type="match status" value="1"/>
</dbReference>
<reference evidence="1" key="2">
    <citation type="journal article" date="2023" name="IMA Fungus">
        <title>Comparative genomic study of the Penicillium genus elucidates a diverse pangenome and 15 lateral gene transfer events.</title>
        <authorList>
            <person name="Petersen C."/>
            <person name="Sorensen T."/>
            <person name="Nielsen M.R."/>
            <person name="Sondergaard T.E."/>
            <person name="Sorensen J.L."/>
            <person name="Fitzpatrick D.A."/>
            <person name="Frisvad J.C."/>
            <person name="Nielsen K.L."/>
        </authorList>
    </citation>
    <scope>NUCLEOTIDE SEQUENCE</scope>
    <source>
        <strain evidence="1">IBT 29864</strain>
    </source>
</reference>
<gene>
    <name evidence="1" type="ORF">N7496_002388</name>
</gene>
<dbReference type="RefSeq" id="XP_056557531.1">
    <property type="nucleotide sequence ID" value="XM_056695319.1"/>
</dbReference>
<dbReference type="Proteomes" id="UP001147782">
    <property type="component" value="Unassembled WGS sequence"/>
</dbReference>
<keyword evidence="2" id="KW-1185">Reference proteome</keyword>
<comment type="caution">
    <text evidence="1">The sequence shown here is derived from an EMBL/GenBank/DDBJ whole genome shotgun (WGS) entry which is preliminary data.</text>
</comment>
<dbReference type="EMBL" id="JAPZBS010000002">
    <property type="protein sequence ID" value="KAJ5379960.1"/>
    <property type="molecule type" value="Genomic_DNA"/>
</dbReference>
<protein>
    <recommendedName>
        <fullName evidence="3">Aminoglycoside phosphotransferase domain-containing protein</fullName>
    </recommendedName>
</protein>
<organism evidence="1 2">
    <name type="scientific">Penicillium cataractarum</name>
    <dbReference type="NCBI Taxonomy" id="2100454"/>
    <lineage>
        <taxon>Eukaryota</taxon>
        <taxon>Fungi</taxon>
        <taxon>Dikarya</taxon>
        <taxon>Ascomycota</taxon>
        <taxon>Pezizomycotina</taxon>
        <taxon>Eurotiomycetes</taxon>
        <taxon>Eurotiomycetidae</taxon>
        <taxon>Eurotiales</taxon>
        <taxon>Aspergillaceae</taxon>
        <taxon>Penicillium</taxon>
    </lineage>
</organism>